<feature type="compositionally biased region" description="Low complexity" evidence="1">
    <location>
        <begin position="96"/>
        <end position="105"/>
    </location>
</feature>
<evidence type="ECO:0000313" key="2">
    <source>
        <dbReference type="EMBL" id="KAK6514091.1"/>
    </source>
</evidence>
<feature type="compositionally biased region" description="Pro residues" evidence="1">
    <location>
        <begin position="627"/>
        <end position="642"/>
    </location>
</feature>
<evidence type="ECO:0000256" key="1">
    <source>
        <dbReference type="SAM" id="MobiDB-lite"/>
    </source>
</evidence>
<feature type="compositionally biased region" description="Gly residues" evidence="1">
    <location>
        <begin position="41"/>
        <end position="52"/>
    </location>
</feature>
<comment type="caution">
    <text evidence="2">The sequence shown here is derived from an EMBL/GenBank/DDBJ whole genome shotgun (WGS) entry which is preliminary data.</text>
</comment>
<sequence length="1094" mass="116662">MDDWATSSPWAETTNDDDDFADFQSSVPAISKGQKGVTTTSGGGVGLEGGVVNGFTPFKENKESFTNGWGFDDHDASHAHHADIRGGDGWKVEDTGSGANSNENGDGNGNGNGNGIAVIHPPDHDEDKLKPGGAHWTTYKNEWAKSEESLAPSDASNVWNKPDDWGKSETNPPEAEEHRSQEENNAETFNIELQPAPGPPSPVLCATEPTEEPTERPTEEPMEKPTEVPAEVQTDGTTREDKVDPDTQGSEKPPPPVPVEPEKLSLTVPETVPSRSTSPISMGSDFGDFEAEDTTAPVDVEAPIPTMPVLPPFDIRNIDIDNFAIGNLGALDALYKPNSLKLPASDNSEIISTTSQRKAWYKLIRKESARNSIQGEDVLRVRWTGSETQKKVHETVKRWISEDRIGGRTMLGRNASGAGMFDWNSSSPRSSAMSPTKSGFHPPKSRFEPAKRMSTSIKSPTSPRSPSFGWSSTQSPRDQTFGWSSGSPSTNSKSSAASPKLASPPGVSSPVSNSTFPPISSPRHAAAPRHTSSSSVDIPRPKPTPSSNRPTSMFIEPGPKSLFGELSIAEMRAPPTRASVLLKAHPISSSMDLSVFESSPSKPAEAPADTSFDDDFGDFEGPELQAAPPPPRAAPQPVPPVPLTYAQAAPQIPQPKPPTLAGLESMMPSDLTPQPYVSAPVQPVKMISEPPVRSSFDIATKSNDFDIIMTKTSKAMAPAATTVVAQQAATDPWGSFDIFDAPKQAQPAPQPAPPRTPKTPMGRPSLPPLSSRSNGKVQAKPPALPILSPPIITHTNNESAIADDDFDDWGEMISTPSTDKKAVEWPESQAPKLSVSAEPAPTVRRRSWTLDMFGAPAEENITSANPQDILPTPKPSSAKKVPSPISIQKINNMPIIPGTPSPGAASLFSPNTLVPSRVSTPTIATHPPPVKDSPEVVYQNSSIARNGSISSISSMNSLSVKKDETANKRYSTPIFPTQQFVQPAPPRPTASPQPNISSPLASEWGDMDFGAFEDATPKAVDTEAVPIKGLGVKGMGHRPTASMGNIGAQLPPTGTSKHVSRGSVTMSPIVGKKDEDSVFNEIINLLPDMSYMLK</sequence>
<feature type="compositionally biased region" description="Basic and acidic residues" evidence="1">
    <location>
        <begin position="121"/>
        <end position="130"/>
    </location>
</feature>
<feature type="region of interest" description="Disordered" evidence="1">
    <location>
        <begin position="813"/>
        <end position="842"/>
    </location>
</feature>
<feature type="compositionally biased region" description="Acidic residues" evidence="1">
    <location>
        <begin position="611"/>
        <end position="621"/>
    </location>
</feature>
<evidence type="ECO:0008006" key="4">
    <source>
        <dbReference type="Google" id="ProtNLM"/>
    </source>
</evidence>
<feature type="compositionally biased region" description="Low complexity" evidence="1">
    <location>
        <begin position="484"/>
        <end position="514"/>
    </location>
</feature>
<feature type="compositionally biased region" description="Polar residues" evidence="1">
    <location>
        <begin position="453"/>
        <end position="483"/>
    </location>
</feature>
<feature type="compositionally biased region" description="Low complexity" evidence="1">
    <location>
        <begin position="758"/>
        <end position="773"/>
    </location>
</feature>
<feature type="region of interest" description="Disordered" evidence="1">
    <location>
        <begin position="734"/>
        <end position="791"/>
    </location>
</feature>
<accession>A0AAN8N9F4</accession>
<feature type="region of interest" description="Disordered" evidence="1">
    <location>
        <begin position="592"/>
        <end position="677"/>
    </location>
</feature>
<feature type="compositionally biased region" description="Polar residues" evidence="1">
    <location>
        <begin position="1"/>
        <end position="13"/>
    </location>
</feature>
<feature type="region of interest" description="Disordered" evidence="1">
    <location>
        <begin position="858"/>
        <end position="882"/>
    </location>
</feature>
<feature type="compositionally biased region" description="Low complexity" evidence="1">
    <location>
        <begin position="425"/>
        <end position="438"/>
    </location>
</feature>
<feature type="compositionally biased region" description="Pro residues" evidence="1">
    <location>
        <begin position="748"/>
        <end position="757"/>
    </location>
</feature>
<organism evidence="2 3">
    <name type="scientific">Arthrobotrys conoides</name>
    <dbReference type="NCBI Taxonomy" id="74498"/>
    <lineage>
        <taxon>Eukaryota</taxon>
        <taxon>Fungi</taxon>
        <taxon>Dikarya</taxon>
        <taxon>Ascomycota</taxon>
        <taxon>Pezizomycotina</taxon>
        <taxon>Orbiliomycetes</taxon>
        <taxon>Orbiliales</taxon>
        <taxon>Orbiliaceae</taxon>
        <taxon>Arthrobotrys</taxon>
    </lineage>
</organism>
<reference evidence="2 3" key="1">
    <citation type="submission" date="2019-10" db="EMBL/GenBank/DDBJ databases">
        <authorList>
            <person name="Palmer J.M."/>
        </authorList>
    </citation>
    <scope>NUCLEOTIDE SEQUENCE [LARGE SCALE GENOMIC DNA]</scope>
    <source>
        <strain evidence="2 3">TWF506</strain>
    </source>
</reference>
<proteinExistence type="predicted"/>
<protein>
    <recommendedName>
        <fullName evidence="4">Glucan 1, 4-alpha-glucosidase</fullName>
    </recommendedName>
</protein>
<gene>
    <name evidence="2" type="ORF">TWF506_008515</name>
</gene>
<feature type="compositionally biased region" description="Basic and acidic residues" evidence="1">
    <location>
        <begin position="213"/>
        <end position="226"/>
    </location>
</feature>
<feature type="region of interest" description="Disordered" evidence="1">
    <location>
        <begin position="1"/>
        <end position="284"/>
    </location>
</feature>
<dbReference type="Proteomes" id="UP001307849">
    <property type="component" value="Unassembled WGS sequence"/>
</dbReference>
<dbReference type="EMBL" id="JAVHJM010000005">
    <property type="protein sequence ID" value="KAK6514091.1"/>
    <property type="molecule type" value="Genomic_DNA"/>
</dbReference>
<feature type="compositionally biased region" description="Basic and acidic residues" evidence="1">
    <location>
        <begin position="71"/>
        <end position="94"/>
    </location>
</feature>
<feature type="region of interest" description="Disordered" evidence="1">
    <location>
        <begin position="409"/>
        <end position="559"/>
    </location>
</feature>
<keyword evidence="3" id="KW-1185">Reference proteome</keyword>
<feature type="compositionally biased region" description="Polar residues" evidence="1">
    <location>
        <begin position="592"/>
        <end position="601"/>
    </location>
</feature>
<name>A0AAN8N9F4_9PEZI</name>
<dbReference type="AlphaFoldDB" id="A0AAN8N9F4"/>
<evidence type="ECO:0000313" key="3">
    <source>
        <dbReference type="Proteomes" id="UP001307849"/>
    </source>
</evidence>